<protein>
    <submittedName>
        <fullName evidence="1">Type I-F CRISPR-associated protein Csy1</fullName>
    </submittedName>
</protein>
<dbReference type="Pfam" id="PF09611">
    <property type="entry name" value="Cas_Csy1"/>
    <property type="match status" value="1"/>
</dbReference>
<gene>
    <name evidence="1" type="primary">csy1</name>
    <name evidence="1" type="ORF">XdyCFBP7245_08725</name>
</gene>
<sequence>MTEPTERVERFRSAIADFIETRRLAKLKDKKEEDDTGAASKYDYATWLADAARRVGQIQAVTHVLKATHPDARGSSLHVPPDSLPQHSDIGSHLLGAHCAQDVVGNAAALDVFKFLKIEVEGQGLLAWMQAGDSALRDALHQDPDIAVSWMQAFGALARSEPQLRSHGMAKQVYWLVGTDPADDTHYHLLQPMFSSALAHVVHAEIQDARFGETNKLGRQALRAKQPHVGSYRDYRNLVARKLGGTKPQNISQLNSERGGVNYLLASLPPSWTLEHPRSLLKTESAMERFGYGKEVRALVKQLGDFLLGDPTPNDKTRQTRERIDQALGAQLAVFASQTHARFAPGWTRDADCMLPLDEQLWLDPERTELPVRRDPQHPEWTHDDDAFNAAYTFGDWPDQVAARFANWVNARLHTMGLTGVGDSEYRHWAKQAIVEATWPVPLQRRAPTGGKA</sequence>
<evidence type="ECO:0000313" key="2">
    <source>
        <dbReference type="Proteomes" id="UP000238908"/>
    </source>
</evidence>
<dbReference type="InterPro" id="IPR013397">
    <property type="entry name" value="CRISPR-assoc_prot_Csy1"/>
</dbReference>
<dbReference type="EMBL" id="MDEE01000009">
    <property type="protein sequence ID" value="PPU56751.1"/>
    <property type="molecule type" value="Genomic_DNA"/>
</dbReference>
<proteinExistence type="predicted"/>
<dbReference type="Proteomes" id="UP000238908">
    <property type="component" value="Unassembled WGS sequence"/>
</dbReference>
<accession>A0A2S7C5D4</accession>
<evidence type="ECO:0000313" key="1">
    <source>
        <dbReference type="EMBL" id="PPU56751.1"/>
    </source>
</evidence>
<comment type="caution">
    <text evidence="1">The sequence shown here is derived from an EMBL/GenBank/DDBJ whole genome shotgun (WGS) entry which is preliminary data.</text>
</comment>
<dbReference type="RefSeq" id="WP_104615308.1">
    <property type="nucleotide sequence ID" value="NZ_JBHLXZ010000007.1"/>
</dbReference>
<name>A0A2S7C5D4_9XANT</name>
<dbReference type="NCBIfam" id="TIGR02564">
    <property type="entry name" value="cas_Csy1"/>
    <property type="match status" value="1"/>
</dbReference>
<dbReference type="AlphaFoldDB" id="A0A2S7C5D4"/>
<organism evidence="1 2">
    <name type="scientific">Xanthomonas dyei</name>
    <dbReference type="NCBI Taxonomy" id="743699"/>
    <lineage>
        <taxon>Bacteria</taxon>
        <taxon>Pseudomonadati</taxon>
        <taxon>Pseudomonadota</taxon>
        <taxon>Gammaproteobacteria</taxon>
        <taxon>Lysobacterales</taxon>
        <taxon>Lysobacteraceae</taxon>
        <taxon>Xanthomonas</taxon>
    </lineage>
</organism>
<reference evidence="1 2" key="1">
    <citation type="submission" date="2016-08" db="EMBL/GenBank/DDBJ databases">
        <authorList>
            <person name="Seilhamer J.J."/>
        </authorList>
    </citation>
    <scope>NUCLEOTIDE SEQUENCE [LARGE SCALE GENOMIC DNA]</scope>
    <source>
        <strain evidence="1 2">CFBP7245</strain>
    </source>
</reference>